<dbReference type="AlphaFoldDB" id="A0A0F9FFJ8"/>
<evidence type="ECO:0000313" key="1">
    <source>
        <dbReference type="EMBL" id="KKL85169.1"/>
    </source>
</evidence>
<proteinExistence type="predicted"/>
<accession>A0A0F9FFJ8</accession>
<gene>
    <name evidence="1" type="ORF">LCGC14_1957450</name>
</gene>
<reference evidence="1" key="1">
    <citation type="journal article" date="2015" name="Nature">
        <title>Complex archaea that bridge the gap between prokaryotes and eukaryotes.</title>
        <authorList>
            <person name="Spang A."/>
            <person name="Saw J.H."/>
            <person name="Jorgensen S.L."/>
            <person name="Zaremba-Niedzwiedzka K."/>
            <person name="Martijn J."/>
            <person name="Lind A.E."/>
            <person name="van Eijk R."/>
            <person name="Schleper C."/>
            <person name="Guy L."/>
            <person name="Ettema T.J."/>
        </authorList>
    </citation>
    <scope>NUCLEOTIDE SEQUENCE</scope>
</reference>
<name>A0A0F9FFJ8_9ZZZZ</name>
<dbReference type="EMBL" id="LAZR01021483">
    <property type="protein sequence ID" value="KKL85169.1"/>
    <property type="molecule type" value="Genomic_DNA"/>
</dbReference>
<feature type="non-terminal residue" evidence="1">
    <location>
        <position position="76"/>
    </location>
</feature>
<protein>
    <submittedName>
        <fullName evidence="1">Uncharacterized protein</fullName>
    </submittedName>
</protein>
<comment type="caution">
    <text evidence="1">The sequence shown here is derived from an EMBL/GenBank/DDBJ whole genome shotgun (WGS) entry which is preliminary data.</text>
</comment>
<organism evidence="1">
    <name type="scientific">marine sediment metagenome</name>
    <dbReference type="NCBI Taxonomy" id="412755"/>
    <lineage>
        <taxon>unclassified sequences</taxon>
        <taxon>metagenomes</taxon>
        <taxon>ecological metagenomes</taxon>
    </lineage>
</organism>
<sequence length="76" mass="9202">MKIVIKHWVNDEARKCLKENINNFLVEPFMDFNWLCIKMARANLWRKEGLILKTEKSYKIKVIQRTVIKEILILNK</sequence>